<dbReference type="Pfam" id="PF00732">
    <property type="entry name" value="GMC_oxred_N"/>
    <property type="match status" value="1"/>
</dbReference>
<dbReference type="Proteomes" id="UP000244893">
    <property type="component" value="Unassembled WGS sequence"/>
</dbReference>
<gene>
    <name evidence="9" type="ORF">DDQ50_04440</name>
</gene>
<reference evidence="9 10" key="1">
    <citation type="submission" date="2018-05" db="EMBL/GenBank/DDBJ databases">
        <title>Amnibacterium sp. M8JJ-5, whole genome shotgun sequence.</title>
        <authorList>
            <person name="Tuo L."/>
        </authorList>
    </citation>
    <scope>NUCLEOTIDE SEQUENCE [LARGE SCALE GENOMIC DNA]</scope>
    <source>
        <strain evidence="9 10">M8JJ-5</strain>
    </source>
</reference>
<evidence type="ECO:0000259" key="8">
    <source>
        <dbReference type="Pfam" id="PF05199"/>
    </source>
</evidence>
<dbReference type="Gene3D" id="3.50.50.60">
    <property type="entry name" value="FAD/NAD(P)-binding domain"/>
    <property type="match status" value="2"/>
</dbReference>
<dbReference type="AlphaFoldDB" id="A0A2V1HYT9"/>
<evidence type="ECO:0000256" key="1">
    <source>
        <dbReference type="ARBA" id="ARBA00001974"/>
    </source>
</evidence>
<dbReference type="OrthoDB" id="9798604at2"/>
<dbReference type="SUPFAM" id="SSF54373">
    <property type="entry name" value="FAD-linked reductases, C-terminal domain"/>
    <property type="match status" value="1"/>
</dbReference>
<dbReference type="InterPro" id="IPR000172">
    <property type="entry name" value="GMC_OxRdtase_N"/>
</dbReference>
<evidence type="ECO:0000313" key="10">
    <source>
        <dbReference type="Proteomes" id="UP000244893"/>
    </source>
</evidence>
<dbReference type="PANTHER" id="PTHR42784">
    <property type="entry name" value="PYRANOSE 2-OXIDASE"/>
    <property type="match status" value="1"/>
</dbReference>
<dbReference type="RefSeq" id="WP_116755469.1">
    <property type="nucleotide sequence ID" value="NZ_JBHUEX010000001.1"/>
</dbReference>
<feature type="region of interest" description="Disordered" evidence="6">
    <location>
        <begin position="51"/>
        <end position="72"/>
    </location>
</feature>
<evidence type="ECO:0000259" key="7">
    <source>
        <dbReference type="Pfam" id="PF00732"/>
    </source>
</evidence>
<evidence type="ECO:0000256" key="6">
    <source>
        <dbReference type="SAM" id="MobiDB-lite"/>
    </source>
</evidence>
<dbReference type="GO" id="GO:0016614">
    <property type="term" value="F:oxidoreductase activity, acting on CH-OH group of donors"/>
    <property type="evidence" value="ECO:0007669"/>
    <property type="project" value="InterPro"/>
</dbReference>
<keyword evidence="3" id="KW-0285">Flavoprotein</keyword>
<evidence type="ECO:0000256" key="5">
    <source>
        <dbReference type="ARBA" id="ARBA00023002"/>
    </source>
</evidence>
<dbReference type="InterPro" id="IPR051473">
    <property type="entry name" value="P2Ox-like"/>
</dbReference>
<dbReference type="Pfam" id="PF05199">
    <property type="entry name" value="GMC_oxred_C"/>
    <property type="match status" value="1"/>
</dbReference>
<keyword evidence="10" id="KW-1185">Reference proteome</keyword>
<keyword evidence="5" id="KW-0560">Oxidoreductase</keyword>
<dbReference type="SUPFAM" id="SSF51905">
    <property type="entry name" value="FAD/NAD(P)-binding domain"/>
    <property type="match status" value="1"/>
</dbReference>
<dbReference type="InterPro" id="IPR036188">
    <property type="entry name" value="FAD/NAD-bd_sf"/>
</dbReference>
<comment type="caution">
    <text evidence="9">The sequence shown here is derived from an EMBL/GenBank/DDBJ whole genome shotgun (WGS) entry which is preliminary data.</text>
</comment>
<comment type="similarity">
    <text evidence="2">Belongs to the GMC oxidoreductase family.</text>
</comment>
<feature type="domain" description="Glucose-methanol-choline oxidoreductase C-terminal" evidence="8">
    <location>
        <begin position="394"/>
        <end position="509"/>
    </location>
</feature>
<sequence length="520" mass="55212">MKVVVVGSGPVGSAFARRLLEGSPEIEVTMFERGPVVSDPAGMNVRNIVDPDEKLHARRASQGPKSGEGESVGLGIPITTVIEGTYTARAGTHLIDFGGEGSGHSSEFPAAAVATCVGGQGAHWTCATPRPQFSERIPFIPADEWDDLVVRAEAVLHTTHRAFDGSAIAAGLQSAISDAVDALLPEGYGVSPLPVAGDLQSDGSMRWTGTDTVLGPLIDPDSELSSRFELIPETPVTRIVDDGGHVTGVMVKPRGGDERFVAADLVVAAADALRTPQLLWASGIRPPALGHYLSDHPGVFSVVAIDGEKLAGRLTLDQIEHERARMAAAGTSDPVAAVLRVPYSEPDHPYSSQVLYMYESPLPIPEDHPLHGNPWGYANVGFGVRKFARYEDCVTYDDDELDWAGMPNMTVHYELTEREQAELAGARESQARVAGAIGSFIPGGEPAVMPNGASLHYKGTMRMGAVDDGASVCDAWSRVWQFDNLYLAGNGVIPTNTVVNPTLMSVALALRAADSILEEH</sequence>
<dbReference type="InterPro" id="IPR007867">
    <property type="entry name" value="GMC_OxRtase_C"/>
</dbReference>
<feature type="domain" description="Glucose-methanol-choline oxidoreductase N-terminal" evidence="7">
    <location>
        <begin position="229"/>
        <end position="297"/>
    </location>
</feature>
<accession>A0A2V1HYT9</accession>
<comment type="cofactor">
    <cofactor evidence="1">
        <name>FAD</name>
        <dbReference type="ChEBI" id="CHEBI:57692"/>
    </cofactor>
</comment>
<proteinExistence type="inferred from homology"/>
<protein>
    <submittedName>
        <fullName evidence="9">Choline dehydrogenase</fullName>
    </submittedName>
</protein>
<organism evidence="9 10">
    <name type="scientific">Amnibacterium flavum</name>
    <dbReference type="NCBI Taxonomy" id="2173173"/>
    <lineage>
        <taxon>Bacteria</taxon>
        <taxon>Bacillati</taxon>
        <taxon>Actinomycetota</taxon>
        <taxon>Actinomycetes</taxon>
        <taxon>Micrococcales</taxon>
        <taxon>Microbacteriaceae</taxon>
        <taxon>Amnibacterium</taxon>
    </lineage>
</organism>
<keyword evidence="4" id="KW-0274">FAD</keyword>
<dbReference type="GO" id="GO:0050660">
    <property type="term" value="F:flavin adenine dinucleotide binding"/>
    <property type="evidence" value="ECO:0007669"/>
    <property type="project" value="InterPro"/>
</dbReference>
<name>A0A2V1HYT9_9MICO</name>
<evidence type="ECO:0000256" key="4">
    <source>
        <dbReference type="ARBA" id="ARBA00022827"/>
    </source>
</evidence>
<dbReference type="EMBL" id="QEOP01000001">
    <property type="protein sequence ID" value="PVZ95734.1"/>
    <property type="molecule type" value="Genomic_DNA"/>
</dbReference>
<dbReference type="PANTHER" id="PTHR42784:SF1">
    <property type="entry name" value="PYRANOSE 2-OXIDASE"/>
    <property type="match status" value="1"/>
</dbReference>
<evidence type="ECO:0000313" key="9">
    <source>
        <dbReference type="EMBL" id="PVZ95734.1"/>
    </source>
</evidence>
<evidence type="ECO:0000256" key="2">
    <source>
        <dbReference type="ARBA" id="ARBA00010790"/>
    </source>
</evidence>
<evidence type="ECO:0000256" key="3">
    <source>
        <dbReference type="ARBA" id="ARBA00022630"/>
    </source>
</evidence>